<evidence type="ECO:0000256" key="1">
    <source>
        <dbReference type="SAM" id="MobiDB-lite"/>
    </source>
</evidence>
<evidence type="ECO:0000313" key="4">
    <source>
        <dbReference type="Proteomes" id="UP001165079"/>
    </source>
</evidence>
<dbReference type="Proteomes" id="UP001165079">
    <property type="component" value="Unassembled WGS sequence"/>
</dbReference>
<feature type="compositionally biased region" description="Low complexity" evidence="1">
    <location>
        <begin position="316"/>
        <end position="331"/>
    </location>
</feature>
<gene>
    <name evidence="3" type="ORF">Afil01_52120</name>
</gene>
<feature type="compositionally biased region" description="Low complexity" evidence="1">
    <location>
        <begin position="353"/>
        <end position="369"/>
    </location>
</feature>
<dbReference type="InterPro" id="IPR009839">
    <property type="entry name" value="SseB_N"/>
</dbReference>
<feature type="compositionally biased region" description="Pro residues" evidence="1">
    <location>
        <begin position="332"/>
        <end position="352"/>
    </location>
</feature>
<comment type="caution">
    <text evidence="3">The sequence shown here is derived from an EMBL/GenBank/DDBJ whole genome shotgun (WGS) entry which is preliminary data.</text>
</comment>
<protein>
    <recommendedName>
        <fullName evidence="2">SseB protein N-terminal domain-containing protein</fullName>
    </recommendedName>
</protein>
<sequence length="731" mass="81178">MTWEPATDTERRMQDVLRQGDQESYFLLLSGVDLFIPVAPGNSAWATWSTEDRTHVLAFTSEAALRSCLREHAGQHRRVRLEELVHGWPDDEWWLAVNPGLPIEGYLPAWFVAQVAKGDVSLPQEEQPEPEPSAFGGFGYDGYRAPAEQSSFGPPPVAREDAHPELAHREFPRREPSLREDPRREESFRDDFRREEPRREDSFREEPRREDSRREDTGTLPRRANPTPRVDEDYHYGQNRTPTFGPAPEPVYAPEPDFGSGYAPEPDYRVEPAYTPEYQVPEPRVRAEDSYADYAPPPAQPEPERELPFRNGGYSAEPGYAPEPSYEAPAYSPEPPAYAPPEPAYQPEPPYQAEPASYQLEPAAYAPDAYSPPEPAYDAPDAYLSEPSAPSHGVTSESAYEEPKTYGPTGPGSEDVEGELAAAGAAGDTPRFLRALLSGWVYVPLNDGAPEGVRPGDPGFRWRTDLIDGAYSLTVFTSPTRMARRLGPCEFVKVTFVRVARNWPDRSYSLAINPGTEVGANMPGTQMQTLLAWADKKGLLDAAEDMERAADPYAGRRDESLSAGGFPPATGQQRKLGPTLMQKLIPAAQVPFYLQRGYDRVAGFVHPAEDLSAFDAPETLRASLGLPHDGASDVYVIRWISHRADLYRIPYGGNNEDEMRRMEGWVIEPGPFRGNGFAPGENGAVVAEFKVDSIRLPHGATMHRLSSIDGDTLVASYDADQQTWLTAEETL</sequence>
<accession>A0A9W6WD29</accession>
<feature type="compositionally biased region" description="Basic and acidic residues" evidence="1">
    <location>
        <begin position="158"/>
        <end position="217"/>
    </location>
</feature>
<name>A0A9W6WD29_9ACTN</name>
<dbReference type="Pfam" id="PF07179">
    <property type="entry name" value="SseB"/>
    <property type="match status" value="1"/>
</dbReference>
<dbReference type="EMBL" id="BSTX01000004">
    <property type="protein sequence ID" value="GLZ80405.1"/>
    <property type="molecule type" value="Genomic_DNA"/>
</dbReference>
<dbReference type="RefSeq" id="WP_285665573.1">
    <property type="nucleotide sequence ID" value="NZ_BSTX01000004.1"/>
</dbReference>
<reference evidence="3" key="1">
    <citation type="submission" date="2023-03" db="EMBL/GenBank/DDBJ databases">
        <title>Actinorhabdospora filicis NBRC 111898.</title>
        <authorList>
            <person name="Ichikawa N."/>
            <person name="Sato H."/>
            <person name="Tonouchi N."/>
        </authorList>
    </citation>
    <scope>NUCLEOTIDE SEQUENCE</scope>
    <source>
        <strain evidence="3">NBRC 111898</strain>
    </source>
</reference>
<evidence type="ECO:0000259" key="2">
    <source>
        <dbReference type="Pfam" id="PF07179"/>
    </source>
</evidence>
<evidence type="ECO:0000313" key="3">
    <source>
        <dbReference type="EMBL" id="GLZ80405.1"/>
    </source>
</evidence>
<organism evidence="3 4">
    <name type="scientific">Actinorhabdospora filicis</name>
    <dbReference type="NCBI Taxonomy" id="1785913"/>
    <lineage>
        <taxon>Bacteria</taxon>
        <taxon>Bacillati</taxon>
        <taxon>Actinomycetota</taxon>
        <taxon>Actinomycetes</taxon>
        <taxon>Micromonosporales</taxon>
        <taxon>Micromonosporaceae</taxon>
        <taxon>Actinorhabdospora</taxon>
    </lineage>
</organism>
<keyword evidence="4" id="KW-1185">Reference proteome</keyword>
<feature type="region of interest" description="Disordered" evidence="1">
    <location>
        <begin position="121"/>
        <end position="416"/>
    </location>
</feature>
<proteinExistence type="predicted"/>
<feature type="domain" description="SseB protein N-terminal" evidence="2">
    <location>
        <begin position="420"/>
        <end position="526"/>
    </location>
</feature>
<dbReference type="AlphaFoldDB" id="A0A9W6WD29"/>